<dbReference type="Pfam" id="PF10604">
    <property type="entry name" value="Polyketide_cyc2"/>
    <property type="match status" value="1"/>
</dbReference>
<keyword evidence="2" id="KW-1185">Reference proteome</keyword>
<dbReference type="Gene3D" id="3.30.530.20">
    <property type="match status" value="1"/>
</dbReference>
<dbReference type="CDD" id="cd07812">
    <property type="entry name" value="SRPBCC"/>
    <property type="match status" value="1"/>
</dbReference>
<dbReference type="HOGENOM" id="CLU_1692995_0_0_0"/>
<proteinExistence type="predicted"/>
<dbReference type="EnsemblBacteria" id="ABY36195">
    <property type="protein sequence ID" value="ABY36195"/>
    <property type="gene ID" value="Caur_2996"/>
</dbReference>
<dbReference type="eggNOG" id="COG3832">
    <property type="taxonomic scope" value="Bacteria"/>
</dbReference>
<protein>
    <recommendedName>
        <fullName evidence="3">Activator of Hsp90 ATPase 1 family protein</fullName>
    </recommendedName>
</protein>
<sequence>MQSPFPHLLEEFVVVTAPMERVERVITDEALMKRWMSPAVQFTPLDGWQFERGARWRLRLTGVGPLLEAGYVVVERRPGLVLWAFDGFWEGFDAWQWLPWQERSDQTLIHNRVEYRLRVPGLDLIWPLTVAPLMKLDAQAQMVRLRQICEQREAVQFQP</sequence>
<dbReference type="Proteomes" id="UP000002008">
    <property type="component" value="Chromosome"/>
</dbReference>
<dbReference type="RefSeq" id="WP_012258848.1">
    <property type="nucleotide sequence ID" value="NC_010175.1"/>
</dbReference>
<dbReference type="KEGG" id="cau:Caur_2996"/>
<dbReference type="EMBL" id="CP000909">
    <property type="protein sequence ID" value="ABY36195.1"/>
    <property type="molecule type" value="Genomic_DNA"/>
</dbReference>
<dbReference type="InterPro" id="IPR019587">
    <property type="entry name" value="Polyketide_cyclase/dehydratase"/>
</dbReference>
<accession>A9WG41</accession>
<reference evidence="2" key="1">
    <citation type="journal article" date="2011" name="BMC Genomics">
        <title>Complete genome sequence of the filamentous anoxygenic phototrophic bacterium Chloroflexus aurantiacus.</title>
        <authorList>
            <person name="Tang K.H."/>
            <person name="Barry K."/>
            <person name="Chertkov O."/>
            <person name="Dalin E."/>
            <person name="Han C.S."/>
            <person name="Hauser L.J."/>
            <person name="Honchak B.M."/>
            <person name="Karbach L.E."/>
            <person name="Land M.L."/>
            <person name="Lapidus A."/>
            <person name="Larimer F.W."/>
            <person name="Mikhailova N."/>
            <person name="Pitluck S."/>
            <person name="Pierson B.K."/>
            <person name="Blankenship R.E."/>
        </authorList>
    </citation>
    <scope>NUCLEOTIDE SEQUENCE [LARGE SCALE GENOMIC DNA]</scope>
    <source>
        <strain evidence="2">ATCC 29366 / DSM 635 / J-10-fl</strain>
    </source>
</reference>
<name>A9WG41_CHLAA</name>
<gene>
    <name evidence="1" type="ordered locus">Caur_2996</name>
</gene>
<dbReference type="InterPro" id="IPR023393">
    <property type="entry name" value="START-like_dom_sf"/>
</dbReference>
<evidence type="ECO:0000313" key="1">
    <source>
        <dbReference type="EMBL" id="ABY36195.1"/>
    </source>
</evidence>
<dbReference type="PATRIC" id="fig|324602.8.peg.3395"/>
<dbReference type="STRING" id="324602.Caur_2996"/>
<dbReference type="SUPFAM" id="SSF55961">
    <property type="entry name" value="Bet v1-like"/>
    <property type="match status" value="1"/>
</dbReference>
<dbReference type="InParanoid" id="A9WG41"/>
<organism evidence="1 2">
    <name type="scientific">Chloroflexus aurantiacus (strain ATCC 29366 / DSM 635 / J-10-fl)</name>
    <dbReference type="NCBI Taxonomy" id="324602"/>
    <lineage>
        <taxon>Bacteria</taxon>
        <taxon>Bacillati</taxon>
        <taxon>Chloroflexota</taxon>
        <taxon>Chloroflexia</taxon>
        <taxon>Chloroflexales</taxon>
        <taxon>Chloroflexineae</taxon>
        <taxon>Chloroflexaceae</taxon>
        <taxon>Chloroflexus</taxon>
    </lineage>
</organism>
<dbReference type="AlphaFoldDB" id="A9WG41"/>
<evidence type="ECO:0008006" key="3">
    <source>
        <dbReference type="Google" id="ProtNLM"/>
    </source>
</evidence>
<evidence type="ECO:0000313" key="2">
    <source>
        <dbReference type="Proteomes" id="UP000002008"/>
    </source>
</evidence>